<evidence type="ECO:0000256" key="4">
    <source>
        <dbReference type="ARBA" id="ARBA00022692"/>
    </source>
</evidence>
<feature type="domain" description="ABC transmembrane type-1" evidence="8">
    <location>
        <begin position="66"/>
        <end position="256"/>
    </location>
</feature>
<dbReference type="OrthoDB" id="9815445at2"/>
<dbReference type="SUPFAM" id="SSF161098">
    <property type="entry name" value="MetI-like"/>
    <property type="match status" value="1"/>
</dbReference>
<dbReference type="InterPro" id="IPR000515">
    <property type="entry name" value="MetI-like"/>
</dbReference>
<feature type="transmembrane region" description="Helical" evidence="7">
    <location>
        <begin position="235"/>
        <end position="256"/>
    </location>
</feature>
<evidence type="ECO:0000256" key="6">
    <source>
        <dbReference type="ARBA" id="ARBA00023136"/>
    </source>
</evidence>
<dbReference type="PANTHER" id="PTHR43744">
    <property type="entry name" value="ABC TRANSPORTER PERMEASE PROTEIN MG189-RELATED-RELATED"/>
    <property type="match status" value="1"/>
</dbReference>
<dbReference type="STRING" id="267850.ADINL_1463"/>
<feature type="transmembrane region" description="Helical" evidence="7">
    <location>
        <begin position="101"/>
        <end position="119"/>
    </location>
</feature>
<evidence type="ECO:0000256" key="2">
    <source>
        <dbReference type="ARBA" id="ARBA00022448"/>
    </source>
</evidence>
<accession>A0A063Y4Y2</accession>
<dbReference type="Pfam" id="PF00528">
    <property type="entry name" value="BPD_transp_1"/>
    <property type="match status" value="1"/>
</dbReference>
<evidence type="ECO:0000256" key="7">
    <source>
        <dbReference type="RuleBase" id="RU363032"/>
    </source>
</evidence>
<dbReference type="GO" id="GO:0055085">
    <property type="term" value="P:transmembrane transport"/>
    <property type="evidence" value="ECO:0007669"/>
    <property type="project" value="InterPro"/>
</dbReference>
<evidence type="ECO:0000256" key="1">
    <source>
        <dbReference type="ARBA" id="ARBA00004651"/>
    </source>
</evidence>
<evidence type="ECO:0000256" key="5">
    <source>
        <dbReference type="ARBA" id="ARBA00022989"/>
    </source>
</evidence>
<keyword evidence="10" id="KW-1185">Reference proteome</keyword>
<evidence type="ECO:0000313" key="9">
    <source>
        <dbReference type="EMBL" id="KDE39826.1"/>
    </source>
</evidence>
<dbReference type="Gene3D" id="1.10.3720.10">
    <property type="entry name" value="MetI-like"/>
    <property type="match status" value="1"/>
</dbReference>
<dbReference type="EMBL" id="JMSZ01000021">
    <property type="protein sequence ID" value="KDE39826.1"/>
    <property type="molecule type" value="Genomic_DNA"/>
</dbReference>
<dbReference type="AlphaFoldDB" id="A0A063Y4Y2"/>
<dbReference type="PANTHER" id="PTHR43744:SF3">
    <property type="entry name" value="LACTOSE TRANSPORT SYSTEM PERMEASE PROTEIN LACG"/>
    <property type="match status" value="1"/>
</dbReference>
<reference evidence="9 10" key="1">
    <citation type="journal article" date="2005" name="Int. J. Syst. Evol. Microbiol.">
        <title>Nitrincola lacisaponensis gen. nov., sp. nov., a novel alkaliphilic bacterium isolated from an alkaline, saline lake.</title>
        <authorList>
            <person name="Dimitriu P.A."/>
            <person name="Shukla S.K."/>
            <person name="Conradt J."/>
            <person name="Marquez M.C."/>
            <person name="Ventosa A."/>
            <person name="Maglia A."/>
            <person name="Peyton B.M."/>
            <person name="Pinkart H.C."/>
            <person name="Mormile M.R."/>
        </authorList>
    </citation>
    <scope>NUCLEOTIDE SEQUENCE [LARGE SCALE GENOMIC DNA]</scope>
    <source>
        <strain evidence="9 10">4CA</strain>
    </source>
</reference>
<keyword evidence="3" id="KW-1003">Cell membrane</keyword>
<feature type="transmembrane region" description="Helical" evidence="7">
    <location>
        <begin position="131"/>
        <end position="151"/>
    </location>
</feature>
<organism evidence="9 10">
    <name type="scientific">Nitrincola lacisaponensis</name>
    <dbReference type="NCBI Taxonomy" id="267850"/>
    <lineage>
        <taxon>Bacteria</taxon>
        <taxon>Pseudomonadati</taxon>
        <taxon>Pseudomonadota</taxon>
        <taxon>Gammaproteobacteria</taxon>
        <taxon>Oceanospirillales</taxon>
        <taxon>Oceanospirillaceae</taxon>
        <taxon>Nitrincola</taxon>
    </lineage>
</organism>
<dbReference type="CDD" id="cd06261">
    <property type="entry name" value="TM_PBP2"/>
    <property type="match status" value="1"/>
</dbReference>
<keyword evidence="5 7" id="KW-1133">Transmembrane helix</keyword>
<evidence type="ECO:0000256" key="3">
    <source>
        <dbReference type="ARBA" id="ARBA00022475"/>
    </source>
</evidence>
<dbReference type="InterPro" id="IPR035906">
    <property type="entry name" value="MetI-like_sf"/>
</dbReference>
<comment type="similarity">
    <text evidence="7">Belongs to the binding-protein-dependent transport system permease family.</text>
</comment>
<dbReference type="PATRIC" id="fig|267850.7.peg.1442"/>
<dbReference type="GO" id="GO:0005886">
    <property type="term" value="C:plasma membrane"/>
    <property type="evidence" value="ECO:0007669"/>
    <property type="project" value="UniProtKB-SubCell"/>
</dbReference>
<name>A0A063Y4Y2_9GAMM</name>
<dbReference type="PROSITE" id="PS50928">
    <property type="entry name" value="ABC_TM1"/>
    <property type="match status" value="1"/>
</dbReference>
<dbReference type="Proteomes" id="UP000027318">
    <property type="component" value="Unassembled WGS sequence"/>
</dbReference>
<protein>
    <submittedName>
        <fullName evidence="9">Glycerol-3-phosphate ABC transporter, permease protein UgpE</fullName>
    </submittedName>
</protein>
<keyword evidence="6 7" id="KW-0472">Membrane</keyword>
<evidence type="ECO:0000259" key="8">
    <source>
        <dbReference type="PROSITE" id="PS50928"/>
    </source>
</evidence>
<sequence>MMPTLTRMFSFTAAWTLGLVWIFPLLYAFWAAFHPAEYATRFDLFAPLTLEHFVTAWQQAPFMRYMFNTVMITGLILVFQLILCTLAGYALARMPFKGRSLIFALVLLQLMIVPEILIVENYRTLAKLELIDTWLGVGLPYMASAFGIFLLRQTFKTVPQELEDAARLEGCTWLGVLWKVYVPLAKPTYLAYGLVSVSHHWNNFLWPLVVTNTINSRPLTVGMAIFGAPESGVDWPVICAGTLIAIGPLLIVFLIFQRRFLQSFMHAGLK</sequence>
<comment type="caution">
    <text evidence="9">The sequence shown here is derived from an EMBL/GenBank/DDBJ whole genome shotgun (WGS) entry which is preliminary data.</text>
</comment>
<feature type="transmembrane region" description="Helical" evidence="7">
    <location>
        <begin position="65"/>
        <end position="89"/>
    </location>
</feature>
<keyword evidence="4 7" id="KW-0812">Transmembrane</keyword>
<comment type="subcellular location">
    <subcellularLocation>
        <location evidence="1 7">Cell membrane</location>
        <topology evidence="1 7">Multi-pass membrane protein</topology>
    </subcellularLocation>
</comment>
<feature type="transmembrane region" description="Helical" evidence="7">
    <location>
        <begin position="12"/>
        <end position="33"/>
    </location>
</feature>
<gene>
    <name evidence="9" type="ORF">ADINL_1463</name>
</gene>
<evidence type="ECO:0000313" key="10">
    <source>
        <dbReference type="Proteomes" id="UP000027318"/>
    </source>
</evidence>
<keyword evidence="2 7" id="KW-0813">Transport</keyword>
<proteinExistence type="inferred from homology"/>